<evidence type="ECO:0000313" key="3">
    <source>
        <dbReference type="EMBL" id="CAB9511066.1"/>
    </source>
</evidence>
<keyword evidence="1" id="KW-0175">Coiled coil</keyword>
<feature type="compositionally biased region" description="Low complexity" evidence="2">
    <location>
        <begin position="15"/>
        <end position="28"/>
    </location>
</feature>
<keyword evidence="4" id="KW-1185">Reference proteome</keyword>
<dbReference type="Proteomes" id="UP001153069">
    <property type="component" value="Unassembled WGS sequence"/>
</dbReference>
<evidence type="ECO:0000256" key="2">
    <source>
        <dbReference type="SAM" id="MobiDB-lite"/>
    </source>
</evidence>
<feature type="region of interest" description="Disordered" evidence="2">
    <location>
        <begin position="1"/>
        <end position="30"/>
    </location>
</feature>
<gene>
    <name evidence="3" type="ORF">SEMRO_466_G148770.1</name>
</gene>
<feature type="coiled-coil region" evidence="1">
    <location>
        <begin position="72"/>
        <end position="106"/>
    </location>
</feature>
<evidence type="ECO:0000256" key="1">
    <source>
        <dbReference type="SAM" id="Coils"/>
    </source>
</evidence>
<dbReference type="EMBL" id="CAICTM010000465">
    <property type="protein sequence ID" value="CAB9511066.1"/>
    <property type="molecule type" value="Genomic_DNA"/>
</dbReference>
<evidence type="ECO:0000313" key="4">
    <source>
        <dbReference type="Proteomes" id="UP001153069"/>
    </source>
</evidence>
<sequence>MEDVEMSNVEEAHKTSAAAQAPSAAVRSETQQRVFSRLGFDTEAKLNEATAGNSRKQRAVEKMMVAELHHVKGELAVERSALQNENDSLKRAIRELRARQQQQQQQPQAAGIH</sequence>
<name>A0A9N8E229_9STRA</name>
<dbReference type="AlphaFoldDB" id="A0A9N8E229"/>
<proteinExistence type="predicted"/>
<organism evidence="3 4">
    <name type="scientific">Seminavis robusta</name>
    <dbReference type="NCBI Taxonomy" id="568900"/>
    <lineage>
        <taxon>Eukaryota</taxon>
        <taxon>Sar</taxon>
        <taxon>Stramenopiles</taxon>
        <taxon>Ochrophyta</taxon>
        <taxon>Bacillariophyta</taxon>
        <taxon>Bacillariophyceae</taxon>
        <taxon>Bacillariophycidae</taxon>
        <taxon>Naviculales</taxon>
        <taxon>Naviculaceae</taxon>
        <taxon>Seminavis</taxon>
    </lineage>
</organism>
<accession>A0A9N8E229</accession>
<protein>
    <submittedName>
        <fullName evidence="3">Uncharacterized protein</fullName>
    </submittedName>
</protein>
<comment type="caution">
    <text evidence="3">The sequence shown here is derived from an EMBL/GenBank/DDBJ whole genome shotgun (WGS) entry which is preliminary data.</text>
</comment>
<reference evidence="3" key="1">
    <citation type="submission" date="2020-06" db="EMBL/GenBank/DDBJ databases">
        <authorList>
            <consortium name="Plant Systems Biology data submission"/>
        </authorList>
    </citation>
    <scope>NUCLEOTIDE SEQUENCE</scope>
    <source>
        <strain evidence="3">D6</strain>
    </source>
</reference>